<dbReference type="SUPFAM" id="SSF57850">
    <property type="entry name" value="RING/U-box"/>
    <property type="match status" value="1"/>
</dbReference>
<gene>
    <name evidence="7" type="ORF">GSOID_T00028861001</name>
</gene>
<accession>E4YLK2</accession>
<dbReference type="AlphaFoldDB" id="E4YLK2"/>
<evidence type="ECO:0000256" key="5">
    <source>
        <dbReference type="SAM" id="Coils"/>
    </source>
</evidence>
<dbReference type="InterPro" id="IPR001841">
    <property type="entry name" value="Znf_RING"/>
</dbReference>
<evidence type="ECO:0000256" key="4">
    <source>
        <dbReference type="PROSITE-ProRule" id="PRU00175"/>
    </source>
</evidence>
<dbReference type="Pfam" id="PF13639">
    <property type="entry name" value="zf-RING_2"/>
    <property type="match status" value="1"/>
</dbReference>
<keyword evidence="2 4" id="KW-0863">Zinc-finger</keyword>
<keyword evidence="5" id="KW-0175">Coiled coil</keyword>
<proteinExistence type="predicted"/>
<keyword evidence="1" id="KW-0479">Metal-binding</keyword>
<dbReference type="Proteomes" id="UP000011014">
    <property type="component" value="Unassembled WGS sequence"/>
</dbReference>
<evidence type="ECO:0000313" key="7">
    <source>
        <dbReference type="EMBL" id="CBY36363.1"/>
    </source>
</evidence>
<dbReference type="PROSITE" id="PS50089">
    <property type="entry name" value="ZF_RING_2"/>
    <property type="match status" value="1"/>
</dbReference>
<dbReference type="EMBL" id="FN654765">
    <property type="protein sequence ID" value="CBY36363.1"/>
    <property type="molecule type" value="Genomic_DNA"/>
</dbReference>
<feature type="coiled-coil region" evidence="5">
    <location>
        <begin position="236"/>
        <end position="367"/>
    </location>
</feature>
<evidence type="ECO:0000256" key="3">
    <source>
        <dbReference type="ARBA" id="ARBA00022833"/>
    </source>
</evidence>
<dbReference type="InterPro" id="IPR017907">
    <property type="entry name" value="Znf_RING_CS"/>
</dbReference>
<organism evidence="7">
    <name type="scientific">Oikopleura dioica</name>
    <name type="common">Tunicate</name>
    <dbReference type="NCBI Taxonomy" id="34765"/>
    <lineage>
        <taxon>Eukaryota</taxon>
        <taxon>Metazoa</taxon>
        <taxon>Chordata</taxon>
        <taxon>Tunicata</taxon>
        <taxon>Appendicularia</taxon>
        <taxon>Copelata</taxon>
        <taxon>Oikopleuridae</taxon>
        <taxon>Oikopleura</taxon>
    </lineage>
</organism>
<feature type="coiled-coil region" evidence="5">
    <location>
        <begin position="161"/>
        <end position="188"/>
    </location>
</feature>
<dbReference type="GO" id="GO:0008270">
    <property type="term" value="F:zinc ion binding"/>
    <property type="evidence" value="ECO:0007669"/>
    <property type="project" value="UniProtKB-KW"/>
</dbReference>
<reference evidence="7" key="1">
    <citation type="journal article" date="2010" name="Science">
        <title>Plasticity of animal genome architecture unmasked by rapid evolution of a pelagic tunicate.</title>
        <authorList>
            <person name="Denoeud F."/>
            <person name="Henriet S."/>
            <person name="Mungpakdee S."/>
            <person name="Aury J.M."/>
            <person name="Da Silva C."/>
            <person name="Brinkmann H."/>
            <person name="Mikhaleva J."/>
            <person name="Olsen L.C."/>
            <person name="Jubin C."/>
            <person name="Canestro C."/>
            <person name="Bouquet J.M."/>
            <person name="Danks G."/>
            <person name="Poulain J."/>
            <person name="Campsteijn C."/>
            <person name="Adamski M."/>
            <person name="Cross I."/>
            <person name="Yadetie F."/>
            <person name="Muffato M."/>
            <person name="Louis A."/>
            <person name="Butcher S."/>
            <person name="Tsagkogeorga G."/>
            <person name="Konrad A."/>
            <person name="Singh S."/>
            <person name="Jensen M.F."/>
            <person name="Cong E.H."/>
            <person name="Eikeseth-Otteraa H."/>
            <person name="Noel B."/>
            <person name="Anthouard V."/>
            <person name="Porcel B.M."/>
            <person name="Kachouri-Lafond R."/>
            <person name="Nishino A."/>
            <person name="Ugolini M."/>
            <person name="Chourrout P."/>
            <person name="Nishida H."/>
            <person name="Aasland R."/>
            <person name="Huzurbazar S."/>
            <person name="Westhof E."/>
            <person name="Delsuc F."/>
            <person name="Lehrach H."/>
            <person name="Reinhardt R."/>
            <person name="Weissenbach J."/>
            <person name="Roy S.W."/>
            <person name="Artiguenave F."/>
            <person name="Postlethwait J.H."/>
            <person name="Manak J.R."/>
            <person name="Thompson E.M."/>
            <person name="Jaillon O."/>
            <person name="Du Pasquier L."/>
            <person name="Boudinot P."/>
            <person name="Liberles D.A."/>
            <person name="Volff J.N."/>
            <person name="Philippe H."/>
            <person name="Lenhard B."/>
            <person name="Roest Crollius H."/>
            <person name="Wincker P."/>
            <person name="Chourrout D."/>
        </authorList>
    </citation>
    <scope>NUCLEOTIDE SEQUENCE [LARGE SCALE GENOMIC DNA]</scope>
</reference>
<name>E4YLK2_OIKDI</name>
<dbReference type="PROSITE" id="PS00518">
    <property type="entry name" value="ZF_RING_1"/>
    <property type="match status" value="1"/>
</dbReference>
<keyword evidence="3" id="KW-0862">Zinc</keyword>
<protein>
    <recommendedName>
        <fullName evidence="6">RING-type domain-containing protein</fullName>
    </recommendedName>
</protein>
<evidence type="ECO:0000259" key="6">
    <source>
        <dbReference type="PROSITE" id="PS50089"/>
    </source>
</evidence>
<evidence type="ECO:0000256" key="1">
    <source>
        <dbReference type="ARBA" id="ARBA00022723"/>
    </source>
</evidence>
<sequence length="426" mass="49444">MEQDSQKLFPYHFAKNIEVFDALTPPPIDRRSYLLTLARSNLAEYDKLGFLKNVAANFIPFDMSFRGQDNLTCIGIAAQRREYQFAQNMGVMINTVARNQKREIVEKDNHIKLLEERQKAAPTSDESKIYQFQMESVNKSKLYVAEKCKNARLSSQMDKMKVNHKEEIEKYQTEIEKLKKEAAGKVMLEDEELKRKLDMAVERIGILAFENDVLKDDSCKKEELLKAEILNLNKCISRQKAKCADLSTENDKFKKESAIFAERVTNKESERKKENENLKIEINVLKRDADLQKVQSENSINTLQDENQQLHERLKGVRNIKMQAQEHIRQLNELFDIENSSQSEIRVKELEDQIAALKTVNTDLESISKKFEQVTSCSLCDEKYESTGKHAPVKLKCRHVFCSHCATNWLKSQVVVALLEKNYFIF</sequence>
<dbReference type="InterPro" id="IPR013083">
    <property type="entry name" value="Znf_RING/FYVE/PHD"/>
</dbReference>
<dbReference type="Gene3D" id="3.30.40.10">
    <property type="entry name" value="Zinc/RING finger domain, C3HC4 (zinc finger)"/>
    <property type="match status" value="1"/>
</dbReference>
<feature type="domain" description="RING-type" evidence="6">
    <location>
        <begin position="377"/>
        <end position="409"/>
    </location>
</feature>
<evidence type="ECO:0000256" key="2">
    <source>
        <dbReference type="ARBA" id="ARBA00022771"/>
    </source>
</evidence>